<dbReference type="SUPFAM" id="SSF50685">
    <property type="entry name" value="Barwin-like endoglucanases"/>
    <property type="match status" value="1"/>
</dbReference>
<name>A0A0C9U9E3_SPHS4</name>
<dbReference type="EMBL" id="KN837402">
    <property type="protein sequence ID" value="KIJ25692.1"/>
    <property type="molecule type" value="Genomic_DNA"/>
</dbReference>
<evidence type="ECO:0000313" key="3">
    <source>
        <dbReference type="Proteomes" id="UP000054279"/>
    </source>
</evidence>
<dbReference type="HOGENOM" id="CLU_047639_6_1_1"/>
<dbReference type="PANTHER" id="PTHR31836">
    <property type="match status" value="1"/>
</dbReference>
<dbReference type="CDD" id="cd22191">
    <property type="entry name" value="DPBB_RlpA_EXP_N-like"/>
    <property type="match status" value="1"/>
</dbReference>
<dbReference type="Proteomes" id="UP000054279">
    <property type="component" value="Unassembled WGS sequence"/>
</dbReference>
<dbReference type="OrthoDB" id="623670at2759"/>
<dbReference type="InterPro" id="IPR051477">
    <property type="entry name" value="Expansin_CellWall"/>
</dbReference>
<feature type="non-terminal residue" evidence="2">
    <location>
        <position position="1"/>
    </location>
</feature>
<reference evidence="2 3" key="1">
    <citation type="submission" date="2014-06" db="EMBL/GenBank/DDBJ databases">
        <title>Evolutionary Origins and Diversification of the Mycorrhizal Mutualists.</title>
        <authorList>
            <consortium name="DOE Joint Genome Institute"/>
            <consortium name="Mycorrhizal Genomics Consortium"/>
            <person name="Kohler A."/>
            <person name="Kuo A."/>
            <person name="Nagy L.G."/>
            <person name="Floudas D."/>
            <person name="Copeland A."/>
            <person name="Barry K.W."/>
            <person name="Cichocki N."/>
            <person name="Veneault-Fourrey C."/>
            <person name="LaButti K."/>
            <person name="Lindquist E.A."/>
            <person name="Lipzen A."/>
            <person name="Lundell T."/>
            <person name="Morin E."/>
            <person name="Murat C."/>
            <person name="Riley R."/>
            <person name="Ohm R."/>
            <person name="Sun H."/>
            <person name="Tunlid A."/>
            <person name="Henrissat B."/>
            <person name="Grigoriev I.V."/>
            <person name="Hibbett D.S."/>
            <person name="Martin F."/>
        </authorList>
    </citation>
    <scope>NUCLEOTIDE SEQUENCE [LARGE SCALE GENOMIC DNA]</scope>
    <source>
        <strain evidence="2 3">SS14</strain>
    </source>
</reference>
<protein>
    <recommendedName>
        <fullName evidence="4">RlpA-like protein double-psi beta-barrel domain-containing protein</fullName>
    </recommendedName>
</protein>
<dbReference type="Gene3D" id="2.40.40.10">
    <property type="entry name" value="RlpA-like domain"/>
    <property type="match status" value="1"/>
</dbReference>
<keyword evidence="1" id="KW-0732">Signal</keyword>
<organism evidence="2 3">
    <name type="scientific">Sphaerobolus stellatus (strain SS14)</name>
    <dbReference type="NCBI Taxonomy" id="990650"/>
    <lineage>
        <taxon>Eukaryota</taxon>
        <taxon>Fungi</taxon>
        <taxon>Dikarya</taxon>
        <taxon>Basidiomycota</taxon>
        <taxon>Agaricomycotina</taxon>
        <taxon>Agaricomycetes</taxon>
        <taxon>Phallomycetidae</taxon>
        <taxon>Geastrales</taxon>
        <taxon>Sphaerobolaceae</taxon>
        <taxon>Sphaerobolus</taxon>
    </lineage>
</organism>
<evidence type="ECO:0000313" key="2">
    <source>
        <dbReference type="EMBL" id="KIJ25692.1"/>
    </source>
</evidence>
<feature type="non-terminal residue" evidence="2">
    <location>
        <position position="89"/>
    </location>
</feature>
<keyword evidence="3" id="KW-1185">Reference proteome</keyword>
<dbReference type="PANTHER" id="PTHR31836:SF28">
    <property type="entry name" value="SRCR DOMAIN-CONTAINING PROTEIN-RELATED"/>
    <property type="match status" value="1"/>
</dbReference>
<proteinExistence type="predicted"/>
<sequence>ATYYDVGLGACGITNVPTDFVIALDSDQFGTGQDCFKTITITSQGKTTNAQIVDKCPGCPFGGIDMSTSLFQFFADLGVGVLEVDWDFA</sequence>
<dbReference type="InterPro" id="IPR036908">
    <property type="entry name" value="RlpA-like_sf"/>
</dbReference>
<dbReference type="AlphaFoldDB" id="A0A0C9U9E3"/>
<evidence type="ECO:0008006" key="4">
    <source>
        <dbReference type="Google" id="ProtNLM"/>
    </source>
</evidence>
<accession>A0A0C9U9E3</accession>
<evidence type="ECO:0000256" key="1">
    <source>
        <dbReference type="ARBA" id="ARBA00022729"/>
    </source>
</evidence>
<gene>
    <name evidence="2" type="ORF">M422DRAFT_144808</name>
</gene>